<organism evidence="1 2">
    <name type="scientific">Nocardia lasii</name>
    <dbReference type="NCBI Taxonomy" id="1616107"/>
    <lineage>
        <taxon>Bacteria</taxon>
        <taxon>Bacillati</taxon>
        <taxon>Actinomycetota</taxon>
        <taxon>Actinomycetes</taxon>
        <taxon>Mycobacteriales</taxon>
        <taxon>Nocardiaceae</taxon>
        <taxon>Nocardia</taxon>
    </lineage>
</organism>
<proteinExistence type="predicted"/>
<dbReference type="Gene3D" id="1.10.287.1060">
    <property type="entry name" value="ESAT-6-like"/>
    <property type="match status" value="1"/>
</dbReference>
<dbReference type="Pfam" id="PF06013">
    <property type="entry name" value="WXG100"/>
    <property type="match status" value="1"/>
</dbReference>
<name>A0ABW1JTU1_9NOCA</name>
<evidence type="ECO:0000313" key="1">
    <source>
        <dbReference type="EMBL" id="MFC6012301.1"/>
    </source>
</evidence>
<dbReference type="InterPro" id="IPR036689">
    <property type="entry name" value="ESAT-6-like_sf"/>
</dbReference>
<dbReference type="InterPro" id="IPR010310">
    <property type="entry name" value="T7SS_ESAT-6-like"/>
</dbReference>
<dbReference type="SUPFAM" id="SSF140453">
    <property type="entry name" value="EsxAB dimer-like"/>
    <property type="match status" value="1"/>
</dbReference>
<dbReference type="Proteomes" id="UP001596223">
    <property type="component" value="Unassembled WGS sequence"/>
</dbReference>
<sequence>MNLNELDDAVIQINALKNFLEESLVEIDERVNAMRADWTGAASLAYDAAHVDWIASARTAAAGIEKMRAAARTAHDSYTATIVANRALLGRGGQATGSESQA</sequence>
<evidence type="ECO:0000313" key="2">
    <source>
        <dbReference type="Proteomes" id="UP001596223"/>
    </source>
</evidence>
<accession>A0ABW1JTU1</accession>
<gene>
    <name evidence="1" type="ORF">ACFP3H_14670</name>
</gene>
<dbReference type="EMBL" id="JBHSQN010000010">
    <property type="protein sequence ID" value="MFC6012301.1"/>
    <property type="molecule type" value="Genomic_DNA"/>
</dbReference>
<comment type="caution">
    <text evidence="1">The sequence shown here is derived from an EMBL/GenBank/DDBJ whole genome shotgun (WGS) entry which is preliminary data.</text>
</comment>
<dbReference type="RefSeq" id="WP_378606388.1">
    <property type="nucleotide sequence ID" value="NZ_JBHSQN010000010.1"/>
</dbReference>
<protein>
    <submittedName>
        <fullName evidence="1">WXG100 family type VII secretion target</fullName>
    </submittedName>
</protein>
<reference evidence="2" key="1">
    <citation type="journal article" date="2019" name="Int. J. Syst. Evol. Microbiol.">
        <title>The Global Catalogue of Microorganisms (GCM) 10K type strain sequencing project: providing services to taxonomists for standard genome sequencing and annotation.</title>
        <authorList>
            <consortium name="The Broad Institute Genomics Platform"/>
            <consortium name="The Broad Institute Genome Sequencing Center for Infectious Disease"/>
            <person name="Wu L."/>
            <person name="Ma J."/>
        </authorList>
    </citation>
    <scope>NUCLEOTIDE SEQUENCE [LARGE SCALE GENOMIC DNA]</scope>
    <source>
        <strain evidence="2">CCUG 36956</strain>
    </source>
</reference>
<keyword evidence="2" id="KW-1185">Reference proteome</keyword>